<evidence type="ECO:0000313" key="6">
    <source>
        <dbReference type="EMBL" id="AOW05276.1"/>
    </source>
</evidence>
<dbReference type="VEuPathDB" id="FungiDB:YALI0_E11407g"/>
<dbReference type="EMBL" id="CP017557">
    <property type="protein sequence ID" value="AOW05276.1"/>
    <property type="molecule type" value="Genomic_DNA"/>
</dbReference>
<dbReference type="Pfam" id="PF13450">
    <property type="entry name" value="NAD_binding_8"/>
    <property type="match status" value="1"/>
</dbReference>
<keyword evidence="2" id="KW-0285">Flavoprotein</keyword>
<keyword evidence="5" id="KW-0472">Membrane</keyword>
<protein>
    <recommendedName>
        <fullName evidence="8">FAD/NAD(P)-binding domain-containing protein</fullName>
    </recommendedName>
</protein>
<name>A0A1D8NI10_YARLL</name>
<organism evidence="6 7">
    <name type="scientific">Yarrowia lipolytica</name>
    <name type="common">Candida lipolytica</name>
    <dbReference type="NCBI Taxonomy" id="4952"/>
    <lineage>
        <taxon>Eukaryota</taxon>
        <taxon>Fungi</taxon>
        <taxon>Dikarya</taxon>
        <taxon>Ascomycota</taxon>
        <taxon>Saccharomycotina</taxon>
        <taxon>Dipodascomycetes</taxon>
        <taxon>Dipodascales</taxon>
        <taxon>Dipodascales incertae sedis</taxon>
        <taxon>Yarrowia</taxon>
    </lineage>
</organism>
<dbReference type="GO" id="GO:0004499">
    <property type="term" value="F:N,N-dimethylaniline monooxygenase activity"/>
    <property type="evidence" value="ECO:0007669"/>
    <property type="project" value="InterPro"/>
</dbReference>
<keyword evidence="5" id="KW-1133">Transmembrane helix</keyword>
<dbReference type="KEGG" id="yli:2912751"/>
<reference evidence="6 7" key="1">
    <citation type="journal article" date="2016" name="PLoS ONE">
        <title>Sequence Assembly of Yarrowia lipolytica Strain W29/CLIB89 Shows Transposable Element Diversity.</title>
        <authorList>
            <person name="Magnan C."/>
            <person name="Yu J."/>
            <person name="Chang I."/>
            <person name="Jahn E."/>
            <person name="Kanomata Y."/>
            <person name="Wu J."/>
            <person name="Zeller M."/>
            <person name="Oakes M."/>
            <person name="Baldi P."/>
            <person name="Sandmeyer S."/>
        </authorList>
    </citation>
    <scope>NUCLEOTIDE SEQUENCE [LARGE SCALE GENOMIC DNA]</scope>
    <source>
        <strain evidence="7">CLIB89(W29)</strain>
    </source>
</reference>
<evidence type="ECO:0000256" key="2">
    <source>
        <dbReference type="ARBA" id="ARBA00022630"/>
    </source>
</evidence>
<keyword evidence="5" id="KW-0812">Transmembrane</keyword>
<proteinExistence type="inferred from homology"/>
<evidence type="ECO:0000256" key="5">
    <source>
        <dbReference type="SAM" id="Phobius"/>
    </source>
</evidence>
<sequence>MRRLKYNFQSVYIQTRLRQFKHISPSTTPIGYIWLAHHVPDHPTHPSGNPRLVIYTFSTTKMPTGQELYDSLPNLHFPDEPNTAAEEILKRDFAGHRKVRAVVVGGGLAGITLGTILPRKLDNLDLVIYERWPETGGVWHRNTYPGVKCDIPSHNYQLSFDPKTDWSATYAPGQEIKSYWQGIEKKYGVDKLIKTNHDIQSADWDAEKGKWIFKIKDLNTNTEFTDEAEFFIQATGILNNARYPPYQPGFDDFQGPKFHPSQWPKDLSLKGKRVALIGNGASGVQILPQLLAQGVSHVDHYAKRGTWISQHVFGKHLPPHREYSPEEIAELRNTEKYHKFRKDLETRGQGNIASDVYGSEQNRQQLNAFLLLMYERLGGDEELFKKVVPDYAPGSRRFLPAPGYLEALTDPRVSYHLGTVKSFTKTGVVGADDVERPTDIIVASTGYTRANGESHAPNFEVTGLDGTNLKEHFSGAGSKLGYTNNYYGITSPHFPNYFYVLAQNSYLFCGPAPIAAELWSTYISKVIRKVQLENIKSLVVSEKAALGFSRVVTELSKASSTSRGIDGFFVEKTKDGEYRIALAWPGTITHAVTLLREPRWEDYEYEYLDNDNPFSFFGNGHTFLDFAPKGDKTFFVQTGVPPKLLHEEYLTIPRDHVAEGYEYDGTGDFLKNHHVGLDDDEDAEQAKEVNL</sequence>
<dbReference type="GO" id="GO:0050660">
    <property type="term" value="F:flavin adenine dinucleotide binding"/>
    <property type="evidence" value="ECO:0007669"/>
    <property type="project" value="InterPro"/>
</dbReference>
<dbReference type="PANTHER" id="PTHR42877:SF4">
    <property type="entry name" value="FAD_NAD(P)-BINDING DOMAIN-CONTAINING PROTEIN-RELATED"/>
    <property type="match status" value="1"/>
</dbReference>
<dbReference type="InterPro" id="IPR051209">
    <property type="entry name" value="FAD-bind_Monooxygenase_sf"/>
</dbReference>
<dbReference type="AlphaFoldDB" id="A0A1D8NI10"/>
<keyword evidence="4" id="KW-0560">Oxidoreductase</keyword>
<evidence type="ECO:0000256" key="1">
    <source>
        <dbReference type="ARBA" id="ARBA00010139"/>
    </source>
</evidence>
<dbReference type="Proteomes" id="UP000182444">
    <property type="component" value="Chromosome 1E"/>
</dbReference>
<evidence type="ECO:0008006" key="8">
    <source>
        <dbReference type="Google" id="ProtNLM"/>
    </source>
</evidence>
<comment type="similarity">
    <text evidence="1">Belongs to the FAD-binding monooxygenase family.</text>
</comment>
<dbReference type="InterPro" id="IPR036188">
    <property type="entry name" value="FAD/NAD-bd_sf"/>
</dbReference>
<evidence type="ECO:0000256" key="3">
    <source>
        <dbReference type="ARBA" id="ARBA00022827"/>
    </source>
</evidence>
<dbReference type="eggNOG" id="KOG1399">
    <property type="taxonomic scope" value="Eukaryota"/>
</dbReference>
<evidence type="ECO:0000313" key="7">
    <source>
        <dbReference type="Proteomes" id="UP000182444"/>
    </source>
</evidence>
<dbReference type="Pfam" id="PF00743">
    <property type="entry name" value="FMO-like"/>
    <property type="match status" value="1"/>
</dbReference>
<keyword evidence="3" id="KW-0274">FAD</keyword>
<feature type="transmembrane region" description="Helical" evidence="5">
    <location>
        <begin position="99"/>
        <end position="117"/>
    </location>
</feature>
<dbReference type="GO" id="GO:0050661">
    <property type="term" value="F:NADP binding"/>
    <property type="evidence" value="ECO:0007669"/>
    <property type="project" value="InterPro"/>
</dbReference>
<dbReference type="GeneID" id="2912751"/>
<dbReference type="Gene3D" id="3.50.50.60">
    <property type="entry name" value="FAD/NAD(P)-binding domain"/>
    <property type="match status" value="3"/>
</dbReference>
<accession>A0A1D8NI10</accession>
<dbReference type="SUPFAM" id="SSF51905">
    <property type="entry name" value="FAD/NAD(P)-binding domain"/>
    <property type="match status" value="3"/>
</dbReference>
<dbReference type="RefSeq" id="XP_503818.3">
    <property type="nucleotide sequence ID" value="XM_503818.3"/>
</dbReference>
<dbReference type="PANTHER" id="PTHR42877">
    <property type="entry name" value="L-ORNITHINE N(5)-MONOOXYGENASE-RELATED"/>
    <property type="match status" value="1"/>
</dbReference>
<dbReference type="InterPro" id="IPR020946">
    <property type="entry name" value="Flavin_mOase-like"/>
</dbReference>
<evidence type="ECO:0000256" key="4">
    <source>
        <dbReference type="ARBA" id="ARBA00023002"/>
    </source>
</evidence>
<gene>
    <name evidence="6" type="ORF">YALI1_E14164g</name>
</gene>
<dbReference type="VEuPathDB" id="FungiDB:YALI1_E14164g"/>